<accession>A0A699ZWG9</accession>
<evidence type="ECO:0000313" key="2">
    <source>
        <dbReference type="EMBL" id="GFH26841.1"/>
    </source>
</evidence>
<gene>
    <name evidence="2" type="ORF">HaLaN_25059</name>
</gene>
<dbReference type="EMBL" id="BLLF01003259">
    <property type="protein sequence ID" value="GFH26841.1"/>
    <property type="molecule type" value="Genomic_DNA"/>
</dbReference>
<reference evidence="2 3" key="1">
    <citation type="submission" date="2020-02" db="EMBL/GenBank/DDBJ databases">
        <title>Draft genome sequence of Haematococcus lacustris strain NIES-144.</title>
        <authorList>
            <person name="Morimoto D."/>
            <person name="Nakagawa S."/>
            <person name="Yoshida T."/>
            <person name="Sawayama S."/>
        </authorList>
    </citation>
    <scope>NUCLEOTIDE SEQUENCE [LARGE SCALE GENOMIC DNA]</scope>
    <source>
        <strain evidence="2 3">NIES-144</strain>
    </source>
</reference>
<dbReference type="Proteomes" id="UP000485058">
    <property type="component" value="Unassembled WGS sequence"/>
</dbReference>
<evidence type="ECO:0000256" key="1">
    <source>
        <dbReference type="SAM" id="MobiDB-lite"/>
    </source>
</evidence>
<keyword evidence="3" id="KW-1185">Reference proteome</keyword>
<organism evidence="2 3">
    <name type="scientific">Haematococcus lacustris</name>
    <name type="common">Green alga</name>
    <name type="synonym">Haematococcus pluvialis</name>
    <dbReference type="NCBI Taxonomy" id="44745"/>
    <lineage>
        <taxon>Eukaryota</taxon>
        <taxon>Viridiplantae</taxon>
        <taxon>Chlorophyta</taxon>
        <taxon>core chlorophytes</taxon>
        <taxon>Chlorophyceae</taxon>
        <taxon>CS clade</taxon>
        <taxon>Chlamydomonadales</taxon>
        <taxon>Haematococcaceae</taxon>
        <taxon>Haematococcus</taxon>
    </lineage>
</organism>
<protein>
    <submittedName>
        <fullName evidence="2">Uncharacterized protein</fullName>
    </submittedName>
</protein>
<feature type="region of interest" description="Disordered" evidence="1">
    <location>
        <begin position="63"/>
        <end position="83"/>
    </location>
</feature>
<proteinExistence type="predicted"/>
<name>A0A699ZWG9_HAELA</name>
<dbReference type="AlphaFoldDB" id="A0A699ZWG9"/>
<evidence type="ECO:0000313" key="3">
    <source>
        <dbReference type="Proteomes" id="UP000485058"/>
    </source>
</evidence>
<sequence>MAVPSTLPPPLVTGPLARASHTSPLAAAAAPPAHEVHDVVEGAGRVLGRVVSGQVHGAVLGRWRERSGEGNTKIGPPGDDQRQEHLHAMCPQWRSGQSDGFHTACTYIPSVAVKQPPPRSALPPPCSQRVKGETGFWWPYIAALPCHPPCAWALPPRQLHQVGARKVPGRCQLLTLYRSAQPTAAHTRLAVGARAHSPARPGQNWAQSYVGCIRRLRTKLSLLAEFGAPTAWAAAVEAAGQAVRLQASLAAAFKRHNQEESTVLSCSRATVQSWCVSGAAGHLGGPMGACHLGRPGMCRLRAAGQVVGSQPLTSHLHTASFALLQGAV</sequence>
<comment type="caution">
    <text evidence="2">The sequence shown here is derived from an EMBL/GenBank/DDBJ whole genome shotgun (WGS) entry which is preliminary data.</text>
</comment>